<dbReference type="AlphaFoldDB" id="A0A3S1ALQ0"/>
<dbReference type="PANTHER" id="PTHR37422">
    <property type="entry name" value="TEICHURONIC ACID BIOSYNTHESIS PROTEIN TUAE"/>
    <property type="match status" value="1"/>
</dbReference>
<dbReference type="RefSeq" id="WP_016873520.1">
    <property type="nucleotide sequence ID" value="NZ_AJLN01000045.1"/>
</dbReference>
<keyword evidence="2 5" id="KW-0812">Transmembrane</keyword>
<evidence type="ECO:0000313" key="8">
    <source>
        <dbReference type="Proteomes" id="UP000268857"/>
    </source>
</evidence>
<evidence type="ECO:0000256" key="1">
    <source>
        <dbReference type="ARBA" id="ARBA00004141"/>
    </source>
</evidence>
<protein>
    <recommendedName>
        <fullName evidence="6">O-antigen ligase-related domain-containing protein</fullName>
    </recommendedName>
</protein>
<dbReference type="Pfam" id="PF04932">
    <property type="entry name" value="Wzy_C"/>
    <property type="match status" value="1"/>
</dbReference>
<comment type="caution">
    <text evidence="7">The sequence shown here is derived from an EMBL/GenBank/DDBJ whole genome shotgun (WGS) entry which is preliminary data.</text>
</comment>
<accession>A0A3S1ALQ0</accession>
<keyword evidence="8" id="KW-1185">Reference proteome</keyword>
<evidence type="ECO:0000256" key="2">
    <source>
        <dbReference type="ARBA" id="ARBA00022692"/>
    </source>
</evidence>
<dbReference type="EMBL" id="RSCJ01000005">
    <property type="protein sequence ID" value="RUR84107.1"/>
    <property type="molecule type" value="Genomic_DNA"/>
</dbReference>
<dbReference type="Proteomes" id="UP000268857">
    <property type="component" value="Unassembled WGS sequence"/>
</dbReference>
<dbReference type="OrthoDB" id="4391260at2"/>
<feature type="domain" description="O-antigen ligase-related" evidence="6">
    <location>
        <begin position="213"/>
        <end position="349"/>
    </location>
</feature>
<feature type="transmembrane region" description="Helical" evidence="5">
    <location>
        <begin position="87"/>
        <end position="108"/>
    </location>
</feature>
<feature type="transmembrane region" description="Helical" evidence="5">
    <location>
        <begin position="396"/>
        <end position="413"/>
    </location>
</feature>
<dbReference type="PANTHER" id="PTHR37422:SF13">
    <property type="entry name" value="LIPOPOLYSACCHARIDE BIOSYNTHESIS PROTEIN PA4999-RELATED"/>
    <property type="match status" value="1"/>
</dbReference>
<gene>
    <name evidence="7" type="ORF">PCC6912_17010</name>
</gene>
<feature type="transmembrane region" description="Helical" evidence="5">
    <location>
        <begin position="338"/>
        <end position="360"/>
    </location>
</feature>
<evidence type="ECO:0000256" key="5">
    <source>
        <dbReference type="SAM" id="Phobius"/>
    </source>
</evidence>
<feature type="transmembrane region" description="Helical" evidence="5">
    <location>
        <begin position="145"/>
        <end position="162"/>
    </location>
</feature>
<dbReference type="GO" id="GO:0016020">
    <property type="term" value="C:membrane"/>
    <property type="evidence" value="ECO:0007669"/>
    <property type="project" value="UniProtKB-SubCell"/>
</dbReference>
<comment type="subcellular location">
    <subcellularLocation>
        <location evidence="1">Membrane</location>
        <topology evidence="1">Multi-pass membrane protein</topology>
    </subcellularLocation>
</comment>
<evidence type="ECO:0000259" key="6">
    <source>
        <dbReference type="Pfam" id="PF04932"/>
    </source>
</evidence>
<keyword evidence="4 5" id="KW-0472">Membrane</keyword>
<feature type="transmembrane region" description="Helical" evidence="5">
    <location>
        <begin position="182"/>
        <end position="198"/>
    </location>
</feature>
<evidence type="ECO:0000313" key="7">
    <source>
        <dbReference type="EMBL" id="RUR84107.1"/>
    </source>
</evidence>
<dbReference type="STRING" id="211165.GCA_000317285_00962"/>
<reference evidence="7 8" key="1">
    <citation type="journal article" date="2019" name="Genome Biol. Evol.">
        <title>Day and night: Metabolic profiles and evolutionary relationships of six axenic non-marine cyanobacteria.</title>
        <authorList>
            <person name="Will S.E."/>
            <person name="Henke P."/>
            <person name="Boedeker C."/>
            <person name="Huang S."/>
            <person name="Brinkmann H."/>
            <person name="Rohde M."/>
            <person name="Jarek M."/>
            <person name="Friedl T."/>
            <person name="Seufert S."/>
            <person name="Schumacher M."/>
            <person name="Overmann J."/>
            <person name="Neumann-Schaal M."/>
            <person name="Petersen J."/>
        </authorList>
    </citation>
    <scope>NUCLEOTIDE SEQUENCE [LARGE SCALE GENOMIC DNA]</scope>
    <source>
        <strain evidence="7 8">PCC 6912</strain>
    </source>
</reference>
<proteinExistence type="predicted"/>
<evidence type="ECO:0000256" key="3">
    <source>
        <dbReference type="ARBA" id="ARBA00022989"/>
    </source>
</evidence>
<organism evidence="7 8">
    <name type="scientific">Chlorogloeopsis fritschii PCC 6912</name>
    <dbReference type="NCBI Taxonomy" id="211165"/>
    <lineage>
        <taxon>Bacteria</taxon>
        <taxon>Bacillati</taxon>
        <taxon>Cyanobacteriota</taxon>
        <taxon>Cyanophyceae</taxon>
        <taxon>Nostocales</taxon>
        <taxon>Chlorogloeopsidaceae</taxon>
        <taxon>Chlorogloeopsis</taxon>
    </lineage>
</organism>
<feature type="transmembrane region" description="Helical" evidence="5">
    <location>
        <begin position="114"/>
        <end position="133"/>
    </location>
</feature>
<sequence length="431" mass="48276">MRPESIITADAAKKLPAQSFYIKVESLAFWFWFINAIEPSLTFLFFQSNPALGTLVSCLPATGFALFLLSSIFVSKRLKRLEILQPMASKMLLALIIWAGITLLWTSASPLFSAFGYWASLAINIFVVLLLLYIGDVERVAPSSLRGYVWGGLVFALIALLLSPMTSDGRLGNEEFFHPNNIGNNMAIISLCAIHLALQSKERIAERQRYILIIVVLLFTLLKSLSKTSIACFLLAGLVYVGCSKISFQKKINILLLTSGVVAISAGRLSSYLDRYLNEQQGGQALTTATGRTAIWEMTWDMIRENPIWGYGFQSYRDIADQIIDLRLVHPHNELLNIWVNLGFIGLLLGVLTYISYFWLVKKALKAHLPQAPLGLALFVYSVVRGLTEASIPDPIVYRTALMMLMIGWLSQVNQLTFKPRKSNAIFRPRR</sequence>
<name>A0A3S1ALQ0_CHLFR</name>
<feature type="transmembrane region" description="Helical" evidence="5">
    <location>
        <begin position="210"/>
        <end position="241"/>
    </location>
</feature>
<evidence type="ECO:0000256" key="4">
    <source>
        <dbReference type="ARBA" id="ARBA00023136"/>
    </source>
</evidence>
<dbReference type="InterPro" id="IPR007016">
    <property type="entry name" value="O-antigen_ligase-rel_domated"/>
</dbReference>
<keyword evidence="3 5" id="KW-1133">Transmembrane helix</keyword>
<dbReference type="InterPro" id="IPR051533">
    <property type="entry name" value="WaaL-like"/>
</dbReference>
<feature type="transmembrane region" description="Helical" evidence="5">
    <location>
        <begin position="52"/>
        <end position="75"/>
    </location>
</feature>